<dbReference type="EMBL" id="CATOUU010000218">
    <property type="protein sequence ID" value="CAI9921258.1"/>
    <property type="molecule type" value="Genomic_DNA"/>
</dbReference>
<name>A0AA86NLJ0_9EUKA</name>
<keyword evidence="17" id="KW-1185">Reference proteome</keyword>
<protein>
    <submittedName>
        <fullName evidence="15">ADP-ribosylation factor</fullName>
    </submittedName>
    <submittedName>
        <fullName evidence="16">ADP-ribosylation_factor</fullName>
    </submittedName>
</protein>
<dbReference type="PROSITE" id="PS51417">
    <property type="entry name" value="ARF"/>
    <property type="match status" value="1"/>
</dbReference>
<keyword evidence="5 11" id="KW-0547">Nucleotide-binding</keyword>
<comment type="similarity">
    <text evidence="2 13">Belongs to the small GTPase superfamily. Arf family.</text>
</comment>
<dbReference type="InterPro" id="IPR006689">
    <property type="entry name" value="Small_GTPase_ARF/SAR"/>
</dbReference>
<dbReference type="Proteomes" id="UP001642409">
    <property type="component" value="Unassembled WGS sequence"/>
</dbReference>
<feature type="binding site" evidence="11">
    <location>
        <begin position="123"/>
        <end position="126"/>
    </location>
    <ligand>
        <name>GTP</name>
        <dbReference type="ChEBI" id="CHEBI:37565"/>
    </ligand>
</feature>
<evidence type="ECO:0000313" key="15">
    <source>
        <dbReference type="EMBL" id="CAI9921258.1"/>
    </source>
</evidence>
<dbReference type="InterPro" id="IPR024156">
    <property type="entry name" value="Small_GTPase_ARF"/>
</dbReference>
<evidence type="ECO:0000256" key="11">
    <source>
        <dbReference type="PIRSR" id="PIRSR606689-1"/>
    </source>
</evidence>
<evidence type="ECO:0000256" key="4">
    <source>
        <dbReference type="ARBA" id="ARBA00022707"/>
    </source>
</evidence>
<dbReference type="SMART" id="SM00178">
    <property type="entry name" value="SAR"/>
    <property type="match status" value="1"/>
</dbReference>
<sequence>MNFCFKCKILQDVLALLLGLDNSGKTSLLYQWRLHELVTAIPTIGFNVESIRRKKLSVHIWDVGGQQKIRKLWKHHLLYINVILFVLDSTDRNFSRIQEAKSELNKLLMHEDLIDVPFLILFNKSDLEISFTDEEIFDEFDFRIRETEIKTNSVHKVKVMRTSAPNSENLTEILNWIEFVTKKKQK</sequence>
<dbReference type="CDD" id="cd00878">
    <property type="entry name" value="Arf_Arl"/>
    <property type="match status" value="1"/>
</dbReference>
<dbReference type="PRINTS" id="PR00328">
    <property type="entry name" value="SAR1GTPBP"/>
</dbReference>
<evidence type="ECO:0000256" key="8">
    <source>
        <dbReference type="ARBA" id="ARBA00023034"/>
    </source>
</evidence>
<dbReference type="GO" id="GO:0015031">
    <property type="term" value="P:protein transport"/>
    <property type="evidence" value="ECO:0007669"/>
    <property type="project" value="UniProtKB-KW"/>
</dbReference>
<keyword evidence="9 11" id="KW-0342">GTP-binding</keyword>
<evidence type="ECO:0000256" key="1">
    <source>
        <dbReference type="ARBA" id="ARBA00004555"/>
    </source>
</evidence>
<dbReference type="GO" id="GO:0016192">
    <property type="term" value="P:vesicle-mediated transport"/>
    <property type="evidence" value="ECO:0007669"/>
    <property type="project" value="UniProtKB-KW"/>
</dbReference>
<evidence type="ECO:0000256" key="5">
    <source>
        <dbReference type="ARBA" id="ARBA00022741"/>
    </source>
</evidence>
<dbReference type="GO" id="GO:0046872">
    <property type="term" value="F:metal ion binding"/>
    <property type="evidence" value="ECO:0007669"/>
    <property type="project" value="UniProtKB-KW"/>
</dbReference>
<keyword evidence="8" id="KW-0333">Golgi apparatus</keyword>
<feature type="signal peptide" evidence="14">
    <location>
        <begin position="1"/>
        <end position="15"/>
    </location>
</feature>
<reference evidence="16 17" key="2">
    <citation type="submission" date="2024-07" db="EMBL/GenBank/DDBJ databases">
        <authorList>
            <person name="Akdeniz Z."/>
        </authorList>
    </citation>
    <scope>NUCLEOTIDE SEQUENCE [LARGE SCALE GENOMIC DNA]</scope>
</reference>
<evidence type="ECO:0000256" key="13">
    <source>
        <dbReference type="RuleBase" id="RU003925"/>
    </source>
</evidence>
<proteinExistence type="inferred from homology"/>
<dbReference type="GO" id="GO:0005525">
    <property type="term" value="F:GTP binding"/>
    <property type="evidence" value="ECO:0007669"/>
    <property type="project" value="UniProtKB-KW"/>
</dbReference>
<evidence type="ECO:0000256" key="12">
    <source>
        <dbReference type="PIRSR" id="PIRSR606689-2"/>
    </source>
</evidence>
<feature type="binding site" evidence="11">
    <location>
        <begin position="19"/>
        <end position="26"/>
    </location>
    <ligand>
        <name>GTP</name>
        <dbReference type="ChEBI" id="CHEBI:37565"/>
    </ligand>
</feature>
<feature type="binding site" evidence="11">
    <location>
        <position position="65"/>
    </location>
    <ligand>
        <name>GTP</name>
        <dbReference type="ChEBI" id="CHEBI:37565"/>
    </ligand>
</feature>
<keyword evidence="3" id="KW-0813">Transport</keyword>
<evidence type="ECO:0000256" key="2">
    <source>
        <dbReference type="ARBA" id="ARBA00010290"/>
    </source>
</evidence>
<evidence type="ECO:0000256" key="10">
    <source>
        <dbReference type="ARBA" id="ARBA00023288"/>
    </source>
</evidence>
<organism evidence="15">
    <name type="scientific">Hexamita inflata</name>
    <dbReference type="NCBI Taxonomy" id="28002"/>
    <lineage>
        <taxon>Eukaryota</taxon>
        <taxon>Metamonada</taxon>
        <taxon>Diplomonadida</taxon>
        <taxon>Hexamitidae</taxon>
        <taxon>Hexamitinae</taxon>
        <taxon>Hexamita</taxon>
    </lineage>
</organism>
<feature type="binding site" evidence="12">
    <location>
        <position position="43"/>
    </location>
    <ligand>
        <name>Mg(2+)</name>
        <dbReference type="ChEBI" id="CHEBI:18420"/>
    </ligand>
</feature>
<evidence type="ECO:0000256" key="14">
    <source>
        <dbReference type="SAM" id="SignalP"/>
    </source>
</evidence>
<keyword evidence="14" id="KW-0732">Signal</keyword>
<keyword evidence="10" id="KW-0449">Lipoprotein</keyword>
<evidence type="ECO:0000256" key="6">
    <source>
        <dbReference type="ARBA" id="ARBA00022892"/>
    </source>
</evidence>
<dbReference type="Gene3D" id="3.40.50.300">
    <property type="entry name" value="P-loop containing nucleotide triphosphate hydrolases"/>
    <property type="match status" value="1"/>
</dbReference>
<dbReference type="SMART" id="SM00177">
    <property type="entry name" value="ARF"/>
    <property type="match status" value="1"/>
</dbReference>
<dbReference type="PANTHER" id="PTHR11711">
    <property type="entry name" value="ADP RIBOSYLATION FACTOR-RELATED"/>
    <property type="match status" value="1"/>
</dbReference>
<gene>
    <name evidence="16" type="ORF">HINF_LOCUS64317</name>
    <name evidence="15" type="ORF">HINF_LOCUS8903</name>
</gene>
<dbReference type="InterPro" id="IPR005225">
    <property type="entry name" value="Small_GTP-bd"/>
</dbReference>
<dbReference type="InterPro" id="IPR027417">
    <property type="entry name" value="P-loop_NTPase"/>
</dbReference>
<evidence type="ECO:0000313" key="17">
    <source>
        <dbReference type="Proteomes" id="UP001642409"/>
    </source>
</evidence>
<dbReference type="NCBIfam" id="TIGR00231">
    <property type="entry name" value="small_GTP"/>
    <property type="match status" value="1"/>
</dbReference>
<keyword evidence="4" id="KW-0519">Myristate</keyword>
<dbReference type="GO" id="GO:0003924">
    <property type="term" value="F:GTPase activity"/>
    <property type="evidence" value="ECO:0007669"/>
    <property type="project" value="InterPro"/>
</dbReference>
<keyword evidence="6" id="KW-0931">ER-Golgi transport</keyword>
<accession>A0AA86NLJ0</accession>
<keyword evidence="12" id="KW-0479">Metal-binding</keyword>
<dbReference type="GO" id="GO:0005794">
    <property type="term" value="C:Golgi apparatus"/>
    <property type="evidence" value="ECO:0007669"/>
    <property type="project" value="UniProtKB-SubCell"/>
</dbReference>
<dbReference type="SUPFAM" id="SSF52540">
    <property type="entry name" value="P-loop containing nucleoside triphosphate hydrolases"/>
    <property type="match status" value="1"/>
</dbReference>
<evidence type="ECO:0000313" key="16">
    <source>
        <dbReference type="EMBL" id="CAL6088832.1"/>
    </source>
</evidence>
<feature type="chain" id="PRO_5041637983" evidence="14">
    <location>
        <begin position="16"/>
        <end position="186"/>
    </location>
</feature>
<evidence type="ECO:0000256" key="3">
    <source>
        <dbReference type="ARBA" id="ARBA00022448"/>
    </source>
</evidence>
<dbReference type="EMBL" id="CAXDID020000411">
    <property type="protein sequence ID" value="CAL6088832.1"/>
    <property type="molecule type" value="Genomic_DNA"/>
</dbReference>
<dbReference type="FunFam" id="3.40.50.300:FF:003500">
    <property type="entry name" value="ADP-ribosylation factor 1"/>
    <property type="match status" value="1"/>
</dbReference>
<reference evidence="15" key="1">
    <citation type="submission" date="2023-06" db="EMBL/GenBank/DDBJ databases">
        <authorList>
            <person name="Kurt Z."/>
        </authorList>
    </citation>
    <scope>NUCLEOTIDE SEQUENCE</scope>
</reference>
<dbReference type="AlphaFoldDB" id="A0AA86NLJ0"/>
<feature type="binding site" evidence="12">
    <location>
        <position position="26"/>
    </location>
    <ligand>
        <name>Mg(2+)</name>
        <dbReference type="ChEBI" id="CHEBI:18420"/>
    </ligand>
</feature>
<comment type="caution">
    <text evidence="15">The sequence shown here is derived from an EMBL/GenBank/DDBJ whole genome shotgun (WGS) entry which is preliminary data.</text>
</comment>
<evidence type="ECO:0000256" key="7">
    <source>
        <dbReference type="ARBA" id="ARBA00022927"/>
    </source>
</evidence>
<evidence type="ECO:0000256" key="9">
    <source>
        <dbReference type="ARBA" id="ARBA00023134"/>
    </source>
</evidence>
<comment type="subcellular location">
    <subcellularLocation>
        <location evidence="1">Golgi apparatus</location>
    </subcellularLocation>
</comment>
<keyword evidence="12" id="KW-0460">Magnesium</keyword>
<dbReference type="Pfam" id="PF00025">
    <property type="entry name" value="Arf"/>
    <property type="match status" value="1"/>
</dbReference>
<keyword evidence="7" id="KW-0653">Protein transport</keyword>